<comment type="subcellular location">
    <subcellularLocation>
        <location evidence="1">Membrane</location>
        <topology evidence="1">Single-pass membrane protein</topology>
    </subcellularLocation>
</comment>
<organism evidence="10 11">
    <name type="scientific">Daphnia galeata</name>
    <dbReference type="NCBI Taxonomy" id="27404"/>
    <lineage>
        <taxon>Eukaryota</taxon>
        <taxon>Metazoa</taxon>
        <taxon>Ecdysozoa</taxon>
        <taxon>Arthropoda</taxon>
        <taxon>Crustacea</taxon>
        <taxon>Branchiopoda</taxon>
        <taxon>Diplostraca</taxon>
        <taxon>Cladocera</taxon>
        <taxon>Anomopoda</taxon>
        <taxon>Daphniidae</taxon>
        <taxon>Daphnia</taxon>
    </lineage>
</organism>
<dbReference type="InterPro" id="IPR003598">
    <property type="entry name" value="Ig_sub2"/>
</dbReference>
<evidence type="ECO:0000256" key="7">
    <source>
        <dbReference type="SAM" id="Phobius"/>
    </source>
</evidence>
<name>A0A8J2WKL2_9CRUS</name>
<dbReference type="InterPro" id="IPR036179">
    <property type="entry name" value="Ig-like_dom_sf"/>
</dbReference>
<dbReference type="PROSITE" id="PS50835">
    <property type="entry name" value="IG_LIKE"/>
    <property type="match status" value="4"/>
</dbReference>
<proteinExistence type="predicted"/>
<evidence type="ECO:0000259" key="8">
    <source>
        <dbReference type="PROSITE" id="PS50835"/>
    </source>
</evidence>
<evidence type="ECO:0000256" key="6">
    <source>
        <dbReference type="SAM" id="MobiDB-lite"/>
    </source>
</evidence>
<evidence type="ECO:0000256" key="1">
    <source>
        <dbReference type="ARBA" id="ARBA00004167"/>
    </source>
</evidence>
<dbReference type="InterPro" id="IPR013162">
    <property type="entry name" value="CD80_C2-set"/>
</dbReference>
<dbReference type="Pfam" id="PF08205">
    <property type="entry name" value="C2-set_2"/>
    <property type="match status" value="2"/>
</dbReference>
<dbReference type="PANTHER" id="PTHR23278:SF19">
    <property type="entry name" value="OBSCURIN"/>
    <property type="match status" value="1"/>
</dbReference>
<reference evidence="10" key="1">
    <citation type="submission" date="2021-11" db="EMBL/GenBank/DDBJ databases">
        <authorList>
            <person name="Schell T."/>
        </authorList>
    </citation>
    <scope>NUCLEOTIDE SEQUENCE</scope>
    <source>
        <strain evidence="10">M5</strain>
    </source>
</reference>
<feature type="domain" description="Ig-like" evidence="8">
    <location>
        <begin position="381"/>
        <end position="473"/>
    </location>
</feature>
<feature type="domain" description="Ig-like" evidence="8">
    <location>
        <begin position="5"/>
        <end position="145"/>
    </location>
</feature>
<dbReference type="InterPro" id="IPR003599">
    <property type="entry name" value="Ig_sub"/>
</dbReference>
<protein>
    <recommendedName>
        <fullName evidence="12">Sidestep protein</fullName>
    </recommendedName>
</protein>
<keyword evidence="11" id="KW-1185">Reference proteome</keyword>
<feature type="compositionally biased region" description="Polar residues" evidence="6">
    <location>
        <begin position="697"/>
        <end position="717"/>
    </location>
</feature>
<evidence type="ECO:0000256" key="5">
    <source>
        <dbReference type="ARBA" id="ARBA00023157"/>
    </source>
</evidence>
<dbReference type="Pfam" id="PF13927">
    <property type="entry name" value="Ig_3"/>
    <property type="match status" value="1"/>
</dbReference>
<evidence type="ECO:0000256" key="4">
    <source>
        <dbReference type="ARBA" id="ARBA00023136"/>
    </source>
</evidence>
<dbReference type="SUPFAM" id="SSF49265">
    <property type="entry name" value="Fibronectin type III"/>
    <property type="match status" value="1"/>
</dbReference>
<dbReference type="PROSITE" id="PS50853">
    <property type="entry name" value="FN3"/>
    <property type="match status" value="1"/>
</dbReference>
<evidence type="ECO:0000313" key="11">
    <source>
        <dbReference type="Proteomes" id="UP000789390"/>
    </source>
</evidence>
<keyword evidence="5" id="KW-1015">Disulfide bond</keyword>
<evidence type="ECO:0000256" key="3">
    <source>
        <dbReference type="ARBA" id="ARBA00022989"/>
    </source>
</evidence>
<evidence type="ECO:0008006" key="12">
    <source>
        <dbReference type="Google" id="ProtNLM"/>
    </source>
</evidence>
<dbReference type="InterPro" id="IPR013783">
    <property type="entry name" value="Ig-like_fold"/>
</dbReference>
<dbReference type="PANTHER" id="PTHR23278">
    <property type="entry name" value="SIDESTEP PROTEIN"/>
    <property type="match status" value="1"/>
</dbReference>
<evidence type="ECO:0000313" key="10">
    <source>
        <dbReference type="EMBL" id="CAH0109690.1"/>
    </source>
</evidence>
<feature type="region of interest" description="Disordered" evidence="6">
    <location>
        <begin position="696"/>
        <end position="724"/>
    </location>
</feature>
<evidence type="ECO:0000256" key="2">
    <source>
        <dbReference type="ARBA" id="ARBA00022692"/>
    </source>
</evidence>
<keyword evidence="2 7" id="KW-0812">Transmembrane</keyword>
<dbReference type="CDD" id="cd00063">
    <property type="entry name" value="FN3"/>
    <property type="match status" value="1"/>
</dbReference>
<dbReference type="EMBL" id="CAKKLH010000294">
    <property type="protein sequence ID" value="CAH0109690.1"/>
    <property type="molecule type" value="Genomic_DNA"/>
</dbReference>
<feature type="domain" description="Fibronectin type-III" evidence="9">
    <location>
        <begin position="538"/>
        <end position="632"/>
    </location>
</feature>
<dbReference type="InterPro" id="IPR003961">
    <property type="entry name" value="FN3_dom"/>
</dbReference>
<dbReference type="InterPro" id="IPR036116">
    <property type="entry name" value="FN3_sf"/>
</dbReference>
<comment type="caution">
    <text evidence="10">The sequence shown here is derived from an EMBL/GenBank/DDBJ whole genome shotgun (WGS) entry which is preliminary data.</text>
</comment>
<dbReference type="SUPFAM" id="SSF48726">
    <property type="entry name" value="Immunoglobulin"/>
    <property type="match status" value="4"/>
</dbReference>
<dbReference type="SMART" id="SM00408">
    <property type="entry name" value="IGc2"/>
    <property type="match status" value="3"/>
</dbReference>
<gene>
    <name evidence="10" type="ORF">DGAL_LOCUS13174</name>
</gene>
<feature type="transmembrane region" description="Helical" evidence="7">
    <location>
        <begin position="648"/>
        <end position="672"/>
    </location>
</feature>
<dbReference type="Proteomes" id="UP000789390">
    <property type="component" value="Unassembled WGS sequence"/>
</dbReference>
<evidence type="ECO:0000259" key="9">
    <source>
        <dbReference type="PROSITE" id="PS50853"/>
    </source>
</evidence>
<accession>A0A8J2WKL2</accession>
<dbReference type="SMART" id="SM00409">
    <property type="entry name" value="IG"/>
    <property type="match status" value="4"/>
</dbReference>
<feature type="domain" description="Ig-like" evidence="8">
    <location>
        <begin position="153"/>
        <end position="273"/>
    </location>
</feature>
<dbReference type="GO" id="GO:0016020">
    <property type="term" value="C:membrane"/>
    <property type="evidence" value="ECO:0007669"/>
    <property type="project" value="UniProtKB-SubCell"/>
</dbReference>
<dbReference type="Gene3D" id="2.60.40.10">
    <property type="entry name" value="Immunoglobulins"/>
    <property type="match status" value="5"/>
</dbReference>
<dbReference type="Pfam" id="PF07686">
    <property type="entry name" value="V-set"/>
    <property type="match status" value="1"/>
</dbReference>
<dbReference type="OrthoDB" id="10006996at2759"/>
<dbReference type="InterPro" id="IPR013106">
    <property type="entry name" value="Ig_V-set"/>
</dbReference>
<dbReference type="InterPro" id="IPR007110">
    <property type="entry name" value="Ig-like_dom"/>
</dbReference>
<feature type="domain" description="Ig-like" evidence="8">
    <location>
        <begin position="279"/>
        <end position="376"/>
    </location>
</feature>
<keyword evidence="3 7" id="KW-1133">Transmembrane helix</keyword>
<dbReference type="AlphaFoldDB" id="A0A8J2WKL2"/>
<keyword evidence="4 7" id="KW-0472">Membrane</keyword>
<sequence length="786" mass="87022">MTSIPLLVTMGYQVYLSLKGWQIVLCRVVSLGELEVTEGGSAILPCDMSLPSLDDAIYLVVWFLEPNKKPIYTFDARGKPLSMGRRWSEVVSFGLRADFRFSLHGQIPSKGHLIINGTTLADEGIYRCRVDFKNSPARHFRVQLNVTVPPSEPKITDESGREIRSSKLGPLKKKQWAVLQCHVTGGKPSPEVEWYTNGQRYASSTSQEMHNDLQLENGILNDQQPDANTLLRQQRIIVREIRIGPLNRSHQDAQFTCRASNSVYSAPKTKTVVLDIQLPPLKVDISKVETRFVAGESSEIRCQTFGSRPAASISWWKDNVRLSDSSYKVFDDEKGNLTTSIYRANFTKEDNGRTLTCRASNRLLEASAIEDFLRLDVQFAPIATLRLGPTFKADSIKEGDDVYFECSIQANPDVTRLVWKHEDRTLVYNTSAKIIMSNQSLVLRGLTRQRSGHYKCVGVNARGEGSSNLVALTVRYTPVCRYPLRNIRGAERGEFMNLSCSVDALPLPLKYRWALNTTRGWRDIIAGSPGGSSATMGPPESLSNCSVLNQTADSIQVSCSSNDDGGLKQTFQLQAMDVMTGQPQLTLQSDSVAEFWLTDLEPGSTFMLYLYAVNVKGLSQPVVLPVSTLKEAAKRTVPPLTDPFSGRVAGAVAMGTGAGLLLVSTVVVAACIRCRKRRNDSAMTMTSLTALAEQDQYHQQNQGHRSNGINHQSPKSSRQTHKNGELVNETSTECFANQNDDRSAGFYPRLTRVPAPPYVANSSKNNCLKLPPDYVAEMSEVPESCV</sequence>